<dbReference type="OrthoDB" id="4737775at2759"/>
<dbReference type="EMBL" id="JAGPXD010000007">
    <property type="protein sequence ID" value="KAH7347414.1"/>
    <property type="molecule type" value="Genomic_DNA"/>
</dbReference>
<accession>A0A8K0T660</accession>
<dbReference type="AlphaFoldDB" id="A0A8K0T660"/>
<evidence type="ECO:0000313" key="3">
    <source>
        <dbReference type="Proteomes" id="UP000813385"/>
    </source>
</evidence>
<keyword evidence="1" id="KW-0175">Coiled coil</keyword>
<dbReference type="Proteomes" id="UP000813385">
    <property type="component" value="Unassembled WGS sequence"/>
</dbReference>
<proteinExistence type="predicted"/>
<reference evidence="2" key="1">
    <citation type="journal article" date="2021" name="Nat. Commun.">
        <title>Genetic determinants of endophytism in the Arabidopsis root mycobiome.</title>
        <authorList>
            <person name="Mesny F."/>
            <person name="Miyauchi S."/>
            <person name="Thiergart T."/>
            <person name="Pickel B."/>
            <person name="Atanasova L."/>
            <person name="Karlsson M."/>
            <person name="Huettel B."/>
            <person name="Barry K.W."/>
            <person name="Haridas S."/>
            <person name="Chen C."/>
            <person name="Bauer D."/>
            <person name="Andreopoulos W."/>
            <person name="Pangilinan J."/>
            <person name="LaButti K."/>
            <person name="Riley R."/>
            <person name="Lipzen A."/>
            <person name="Clum A."/>
            <person name="Drula E."/>
            <person name="Henrissat B."/>
            <person name="Kohler A."/>
            <person name="Grigoriev I.V."/>
            <person name="Martin F.M."/>
            <person name="Hacquard S."/>
        </authorList>
    </citation>
    <scope>NUCLEOTIDE SEQUENCE</scope>
    <source>
        <strain evidence="2">MPI-CAGE-AT-0016</strain>
    </source>
</reference>
<protein>
    <submittedName>
        <fullName evidence="2">Uncharacterized protein</fullName>
    </submittedName>
</protein>
<sequence length="340" mass="38972">MADDYSEVTQLSRRERGVLAQREYRRRHASKFQALQDENDRLKSAISEVDEAFHAATADKDRLASAIQHARDAAGLPPRKPGTPVVIIPDTPRAALPNETGIGDEAASKEDYSLGNLSLNFDIGTPTDLINPDWVRESSTESASVTLEYPAGNTFAGCIFWRALAHNLPVFDYDNGPDRVTIHRTAAEIDLLMSRWVHPDRLDVIDRLWERRLRFRTKGDRVRQLADRYGLTNPTHDDLRQHTREEYKELKERRFWRTSSEMETILIATLTKEEWKRFEDVLAGTGTNKDVEMLLELIESMAQTYYCLGEGPRWNCIWAHMAVGAWVKKLRTSDDDVKML</sequence>
<evidence type="ECO:0000256" key="1">
    <source>
        <dbReference type="SAM" id="Coils"/>
    </source>
</evidence>
<name>A0A8K0T660_9PEZI</name>
<gene>
    <name evidence="2" type="ORF">B0T11DRAFT_291271</name>
</gene>
<evidence type="ECO:0000313" key="2">
    <source>
        <dbReference type="EMBL" id="KAH7347414.1"/>
    </source>
</evidence>
<keyword evidence="3" id="KW-1185">Reference proteome</keyword>
<organism evidence="2 3">
    <name type="scientific">Plectosphaerella cucumerina</name>
    <dbReference type="NCBI Taxonomy" id="40658"/>
    <lineage>
        <taxon>Eukaryota</taxon>
        <taxon>Fungi</taxon>
        <taxon>Dikarya</taxon>
        <taxon>Ascomycota</taxon>
        <taxon>Pezizomycotina</taxon>
        <taxon>Sordariomycetes</taxon>
        <taxon>Hypocreomycetidae</taxon>
        <taxon>Glomerellales</taxon>
        <taxon>Plectosphaerellaceae</taxon>
        <taxon>Plectosphaerella</taxon>
    </lineage>
</organism>
<comment type="caution">
    <text evidence="2">The sequence shown here is derived from an EMBL/GenBank/DDBJ whole genome shotgun (WGS) entry which is preliminary data.</text>
</comment>
<feature type="coiled-coil region" evidence="1">
    <location>
        <begin position="25"/>
        <end position="52"/>
    </location>
</feature>